<dbReference type="STRING" id="623744.A0A553PUB5"/>
<dbReference type="InterPro" id="IPR041788">
    <property type="entry name" value="FARP1/FARP2/FRMD7_FERM_C"/>
</dbReference>
<dbReference type="PROSITE" id="PS00660">
    <property type="entry name" value="FERM_1"/>
    <property type="match status" value="1"/>
</dbReference>
<organism evidence="3 4">
    <name type="scientific">Danionella cerebrum</name>
    <dbReference type="NCBI Taxonomy" id="2873325"/>
    <lineage>
        <taxon>Eukaryota</taxon>
        <taxon>Metazoa</taxon>
        <taxon>Chordata</taxon>
        <taxon>Craniata</taxon>
        <taxon>Vertebrata</taxon>
        <taxon>Euteleostomi</taxon>
        <taxon>Actinopterygii</taxon>
        <taxon>Neopterygii</taxon>
        <taxon>Teleostei</taxon>
        <taxon>Ostariophysi</taxon>
        <taxon>Cypriniformes</taxon>
        <taxon>Danionidae</taxon>
        <taxon>Danioninae</taxon>
        <taxon>Danionella</taxon>
    </lineage>
</organism>
<dbReference type="Proteomes" id="UP000316079">
    <property type="component" value="Unassembled WGS sequence"/>
</dbReference>
<feature type="compositionally biased region" description="Polar residues" evidence="1">
    <location>
        <begin position="419"/>
        <end position="437"/>
    </location>
</feature>
<dbReference type="InterPro" id="IPR000299">
    <property type="entry name" value="FERM_domain"/>
</dbReference>
<dbReference type="FunFam" id="2.30.29.30:FF:000002">
    <property type="entry name" value="Band 4.1-like protein 5 isoform 1"/>
    <property type="match status" value="1"/>
</dbReference>
<dbReference type="InterPro" id="IPR019748">
    <property type="entry name" value="FERM_central"/>
</dbReference>
<dbReference type="InterPro" id="IPR035963">
    <property type="entry name" value="FERM_2"/>
</dbReference>
<dbReference type="AlphaFoldDB" id="A0A553PUB5"/>
<dbReference type="Pfam" id="PF09380">
    <property type="entry name" value="FERM_C"/>
    <property type="match status" value="1"/>
</dbReference>
<dbReference type="CDD" id="cd13193">
    <property type="entry name" value="FERM_C_FARP1-like"/>
    <property type="match status" value="1"/>
</dbReference>
<evidence type="ECO:0000313" key="4">
    <source>
        <dbReference type="Proteomes" id="UP000316079"/>
    </source>
</evidence>
<dbReference type="InterPro" id="IPR018979">
    <property type="entry name" value="FERM_N"/>
</dbReference>
<dbReference type="PANTHER" id="PTHR45858:SF1">
    <property type="entry name" value="FERM DOMAIN-CONTAINING PROTEIN 7"/>
    <property type="match status" value="1"/>
</dbReference>
<dbReference type="SUPFAM" id="SSF50729">
    <property type="entry name" value="PH domain-like"/>
    <property type="match status" value="1"/>
</dbReference>
<evidence type="ECO:0000313" key="3">
    <source>
        <dbReference type="EMBL" id="TRY81271.1"/>
    </source>
</evidence>
<dbReference type="SUPFAM" id="SSF47031">
    <property type="entry name" value="Second domain of FERM"/>
    <property type="match status" value="1"/>
</dbReference>
<dbReference type="Pfam" id="PF00373">
    <property type="entry name" value="FERM_M"/>
    <property type="match status" value="1"/>
</dbReference>
<sequence length="716" mass="81645">MGDKFKLLTPVCKGAAVKNKNEKLRLRVVFLDDSERVFEVERKIMASDFFNKVCGHLKLLEKEYFGLEFRHHNGSFVWLELLKPVAKQIKNTDDVAFHFIVKFFPPDPGQLQKGLTRYLFALQIRQDLSNGSLTCNDNSAALLVSHILQSEIGDFDEELDAHHLENKQYVPNQEYLDHKIIRFHKKHRGNTPSESDVHLLEVARKMDMYGIRPHPAHDGEGMRLNLAVTHMGVLVFQGNTKINTFSWAKIRKLSFKRKHFLIKLHTESVPSRRDTVEFSMASRDVCKAFWKMCVEYHAFFRLAEEPKSHQKSFLSSQGSSFRYCGRTQKQLLECISSREKKHSPFERSYSKSEYKARQCRSSPDILTDVSKQLYKILQTEPTVARQHIGQTGVAKRSLSAMEVMFTNEQEAPRPLSRNPAFSSNSASPKLRSLSTSGAEHRGRAVQRQRAKRRLSPSAQHLVLLYPNSPHLQFHPVLPTFPLATHPYLLHDNVSSSLDRLPQTHHNHLPLQYFPRQTPHSFLPSSCFSPQLPKQNEKLHSVSLGLPESHLYPRGRLGLRPGLNRKLEPSRMEAGHYSDDSSFQTGLPRRVSSQPDFNHKRPTLASNAAAYASEYRPLGYYPHLSRHQVPARPTYLPLSPVPVPERPSSLCVLGTSGYSDSDSDTFYPYFPAVGKVVRAGPLARMRFSSGSLQLDEEEEESDCPNDEAALPRVQVKL</sequence>
<accession>A0A553PUB5</accession>
<dbReference type="PROSITE" id="PS50057">
    <property type="entry name" value="FERM_3"/>
    <property type="match status" value="1"/>
</dbReference>
<dbReference type="InterPro" id="IPR051835">
    <property type="entry name" value="RAC1-GEF"/>
</dbReference>
<dbReference type="CDD" id="cd14473">
    <property type="entry name" value="FERM_B-lobe"/>
    <property type="match status" value="1"/>
</dbReference>
<protein>
    <recommendedName>
        <fullName evidence="2">FERM domain-containing protein</fullName>
    </recommendedName>
</protein>
<keyword evidence="4" id="KW-1185">Reference proteome</keyword>
<feature type="region of interest" description="Disordered" evidence="1">
    <location>
        <begin position="692"/>
        <end position="716"/>
    </location>
</feature>
<feature type="compositionally biased region" description="Acidic residues" evidence="1">
    <location>
        <begin position="693"/>
        <end position="704"/>
    </location>
</feature>
<dbReference type="Pfam" id="PF08736">
    <property type="entry name" value="FA"/>
    <property type="match status" value="1"/>
</dbReference>
<evidence type="ECO:0000256" key="1">
    <source>
        <dbReference type="SAM" id="MobiDB-lite"/>
    </source>
</evidence>
<proteinExistence type="predicted"/>
<dbReference type="InterPro" id="IPR019749">
    <property type="entry name" value="Band_41_domain"/>
</dbReference>
<dbReference type="Gene3D" id="1.20.80.10">
    <property type="match status" value="1"/>
</dbReference>
<dbReference type="EMBL" id="SRMA01026644">
    <property type="protein sequence ID" value="TRY81271.1"/>
    <property type="molecule type" value="Genomic_DNA"/>
</dbReference>
<dbReference type="PANTHER" id="PTHR45858">
    <property type="entry name" value="FERM DOMAIN CONTAINING PROTEIN"/>
    <property type="match status" value="1"/>
</dbReference>
<dbReference type="FunFam" id="1.20.80.10:FF:000005">
    <property type="entry name" value="FERM, RhoGEF and pleckstrin domain-containing protein 1"/>
    <property type="match status" value="1"/>
</dbReference>
<dbReference type="InterPro" id="IPR029071">
    <property type="entry name" value="Ubiquitin-like_domsf"/>
</dbReference>
<name>A0A553PUB5_9TELE</name>
<dbReference type="PRINTS" id="PR00935">
    <property type="entry name" value="BAND41"/>
</dbReference>
<feature type="compositionally biased region" description="Basic residues" evidence="1">
    <location>
        <begin position="443"/>
        <end position="453"/>
    </location>
</feature>
<dbReference type="Pfam" id="PF09379">
    <property type="entry name" value="FERM_N"/>
    <property type="match status" value="1"/>
</dbReference>
<feature type="compositionally biased region" description="Basic and acidic residues" evidence="1">
    <location>
        <begin position="569"/>
        <end position="578"/>
    </location>
</feature>
<dbReference type="InterPro" id="IPR018980">
    <property type="entry name" value="FERM_PH-like_C"/>
</dbReference>
<dbReference type="Gene3D" id="2.30.29.30">
    <property type="entry name" value="Pleckstrin-homology domain (PH domain)/Phosphotyrosine-binding domain (PTB)"/>
    <property type="match status" value="1"/>
</dbReference>
<dbReference type="OrthoDB" id="9990815at2759"/>
<dbReference type="InterPro" id="IPR014352">
    <property type="entry name" value="FERM/acyl-CoA-bd_prot_sf"/>
</dbReference>
<dbReference type="InterPro" id="IPR019747">
    <property type="entry name" value="FERM_CS"/>
</dbReference>
<feature type="domain" description="FERM" evidence="2">
    <location>
        <begin position="24"/>
        <end position="304"/>
    </location>
</feature>
<reference evidence="3 4" key="1">
    <citation type="journal article" date="2019" name="Sci. Data">
        <title>Hybrid genome assembly and annotation of Danionella translucida.</title>
        <authorList>
            <person name="Kadobianskyi M."/>
            <person name="Schulze L."/>
            <person name="Schuelke M."/>
            <person name="Judkewitz B."/>
        </authorList>
    </citation>
    <scope>NUCLEOTIDE SEQUENCE [LARGE SCALE GENOMIC DNA]</scope>
    <source>
        <strain evidence="3 4">Bolton</strain>
    </source>
</reference>
<dbReference type="Gene3D" id="3.10.20.90">
    <property type="entry name" value="Phosphatidylinositol 3-kinase Catalytic Subunit, Chain A, domain 1"/>
    <property type="match status" value="1"/>
</dbReference>
<feature type="region of interest" description="Disordered" evidence="1">
    <location>
        <begin position="569"/>
        <end position="600"/>
    </location>
</feature>
<dbReference type="SMART" id="SM00295">
    <property type="entry name" value="B41"/>
    <property type="match status" value="1"/>
</dbReference>
<dbReference type="SMART" id="SM01195">
    <property type="entry name" value="FA"/>
    <property type="match status" value="1"/>
</dbReference>
<dbReference type="InterPro" id="IPR011993">
    <property type="entry name" value="PH-like_dom_sf"/>
</dbReference>
<feature type="region of interest" description="Disordered" evidence="1">
    <location>
        <begin position="409"/>
        <end position="453"/>
    </location>
</feature>
<feature type="compositionally biased region" description="Polar residues" evidence="1">
    <location>
        <begin position="579"/>
        <end position="595"/>
    </location>
</feature>
<dbReference type="InterPro" id="IPR014847">
    <property type="entry name" value="FA"/>
</dbReference>
<gene>
    <name evidence="3" type="ORF">DNTS_012109</name>
</gene>
<dbReference type="SMART" id="SM01196">
    <property type="entry name" value="FERM_C"/>
    <property type="match status" value="1"/>
</dbReference>
<dbReference type="FunFam" id="3.10.20.90:FF:000040">
    <property type="entry name" value="FERM, RhoGEF and pleckstrin domain-containing protein"/>
    <property type="match status" value="1"/>
</dbReference>
<dbReference type="GO" id="GO:0005085">
    <property type="term" value="F:guanyl-nucleotide exchange factor activity"/>
    <property type="evidence" value="ECO:0007669"/>
    <property type="project" value="TreeGrafter"/>
</dbReference>
<dbReference type="SUPFAM" id="SSF54236">
    <property type="entry name" value="Ubiquitin-like"/>
    <property type="match status" value="1"/>
</dbReference>
<comment type="caution">
    <text evidence="3">The sequence shown here is derived from an EMBL/GenBank/DDBJ whole genome shotgun (WGS) entry which is preliminary data.</text>
</comment>
<evidence type="ECO:0000259" key="2">
    <source>
        <dbReference type="PROSITE" id="PS50057"/>
    </source>
</evidence>